<protein>
    <recommendedName>
        <fullName evidence="3">CarboxypepD_reg-like domain-containing protein</fullName>
    </recommendedName>
</protein>
<proteinExistence type="predicted"/>
<dbReference type="EMBL" id="BAABJK010000004">
    <property type="protein sequence ID" value="GAA4960958.1"/>
    <property type="molecule type" value="Genomic_DNA"/>
</dbReference>
<dbReference type="RefSeq" id="WP_345164427.1">
    <property type="nucleotide sequence ID" value="NZ_BAABJK010000004.1"/>
</dbReference>
<dbReference type="Pfam" id="PF13715">
    <property type="entry name" value="CarbopepD_reg_2"/>
    <property type="match status" value="1"/>
</dbReference>
<gene>
    <name evidence="1" type="ORF">GCM10023315_06170</name>
</gene>
<accession>A0ABP9H2Z8</accession>
<evidence type="ECO:0000313" key="1">
    <source>
        <dbReference type="EMBL" id="GAA4960958.1"/>
    </source>
</evidence>
<dbReference type="Proteomes" id="UP001501692">
    <property type="component" value="Unassembled WGS sequence"/>
</dbReference>
<evidence type="ECO:0000313" key="2">
    <source>
        <dbReference type="Proteomes" id="UP001501692"/>
    </source>
</evidence>
<name>A0ABP9H2Z8_9FLAO</name>
<keyword evidence="2" id="KW-1185">Reference proteome</keyword>
<evidence type="ECO:0008006" key="3">
    <source>
        <dbReference type="Google" id="ProtNLM"/>
    </source>
</evidence>
<dbReference type="InterPro" id="IPR008969">
    <property type="entry name" value="CarboxyPept-like_regulatory"/>
</dbReference>
<dbReference type="SUPFAM" id="SSF49464">
    <property type="entry name" value="Carboxypeptidase regulatory domain-like"/>
    <property type="match status" value="1"/>
</dbReference>
<reference evidence="2" key="1">
    <citation type="journal article" date="2019" name="Int. J. Syst. Evol. Microbiol.">
        <title>The Global Catalogue of Microorganisms (GCM) 10K type strain sequencing project: providing services to taxonomists for standard genome sequencing and annotation.</title>
        <authorList>
            <consortium name="The Broad Institute Genomics Platform"/>
            <consortium name="The Broad Institute Genome Sequencing Center for Infectious Disease"/>
            <person name="Wu L."/>
            <person name="Ma J."/>
        </authorList>
    </citation>
    <scope>NUCLEOTIDE SEQUENCE [LARGE SCALE GENOMIC DNA]</scope>
    <source>
        <strain evidence="2">JCM 18287</strain>
    </source>
</reference>
<comment type="caution">
    <text evidence="1">The sequence shown here is derived from an EMBL/GenBank/DDBJ whole genome shotgun (WGS) entry which is preliminary data.</text>
</comment>
<sequence length="253" mass="29343">MHRLIFVSLFFPSIILSQNISGKVYDAETNIKGAKINNKTKNIFTYTDETGNFNIPASINDSLVFTSLFHEEKTIEVSSKDFEITIVIELKKIINDLDEVLLTKTLENKEFSEEKYTQNLALQIQNDIKNRPYLYGATPNYGLDFVQIFSGIAKLFKKKKKKNIATKTITYKSLDSLFSKHKLFNKKLLVNDLEIPEINIPLFFEYCEVQNIDDKLLLDKNEFLLLDRVINYSKDFLVILNTYKKNNGNLLKD</sequence>
<organism evidence="1 2">
    <name type="scientific">Algibacter aquimarinus</name>
    <dbReference type="NCBI Taxonomy" id="1136748"/>
    <lineage>
        <taxon>Bacteria</taxon>
        <taxon>Pseudomonadati</taxon>
        <taxon>Bacteroidota</taxon>
        <taxon>Flavobacteriia</taxon>
        <taxon>Flavobacteriales</taxon>
        <taxon>Flavobacteriaceae</taxon>
        <taxon>Algibacter</taxon>
    </lineage>
</organism>